<accession>A0A0P0XXB0</accession>
<dbReference type="AlphaFoldDB" id="A0A0P0XXB0"/>
<dbReference type="InterPro" id="IPR038718">
    <property type="entry name" value="SNF2-like_sf"/>
</dbReference>
<dbReference type="InParanoid" id="A0A0P0XXB0"/>
<dbReference type="STRING" id="39947.A0A0P0XXB0"/>
<dbReference type="SUPFAM" id="SSF52540">
    <property type="entry name" value="P-loop containing nucleoside triphosphate hydrolases"/>
    <property type="match status" value="1"/>
</dbReference>
<dbReference type="ExpressionAtlas" id="A0A0P0XXB0">
    <property type="expression patterns" value="baseline and differential"/>
</dbReference>
<evidence type="ECO:0000313" key="1">
    <source>
        <dbReference type="EMBL" id="BAT12109.1"/>
    </source>
</evidence>
<dbReference type="PaxDb" id="39947-A0A0P0XXB0"/>
<organism evidence="1 2">
    <name type="scientific">Oryza sativa subsp. japonica</name>
    <name type="common">Rice</name>
    <dbReference type="NCBI Taxonomy" id="39947"/>
    <lineage>
        <taxon>Eukaryota</taxon>
        <taxon>Viridiplantae</taxon>
        <taxon>Streptophyta</taxon>
        <taxon>Embryophyta</taxon>
        <taxon>Tracheophyta</taxon>
        <taxon>Spermatophyta</taxon>
        <taxon>Magnoliopsida</taxon>
        <taxon>Liliopsida</taxon>
        <taxon>Poales</taxon>
        <taxon>Poaceae</taxon>
        <taxon>BOP clade</taxon>
        <taxon>Oryzoideae</taxon>
        <taxon>Oryzeae</taxon>
        <taxon>Oryzinae</taxon>
        <taxon>Oryza</taxon>
        <taxon>Oryza sativa</taxon>
    </lineage>
</organism>
<reference evidence="2" key="1">
    <citation type="journal article" date="2005" name="Nature">
        <title>The map-based sequence of the rice genome.</title>
        <authorList>
            <consortium name="International rice genome sequencing project (IRGSP)"/>
            <person name="Matsumoto T."/>
            <person name="Wu J."/>
            <person name="Kanamori H."/>
            <person name="Katayose Y."/>
            <person name="Fujisawa M."/>
            <person name="Namiki N."/>
            <person name="Mizuno H."/>
            <person name="Yamamoto K."/>
            <person name="Antonio B.A."/>
            <person name="Baba T."/>
            <person name="Sakata K."/>
            <person name="Nagamura Y."/>
            <person name="Aoki H."/>
            <person name="Arikawa K."/>
            <person name="Arita K."/>
            <person name="Bito T."/>
            <person name="Chiden Y."/>
            <person name="Fujitsuka N."/>
            <person name="Fukunaka R."/>
            <person name="Hamada M."/>
            <person name="Harada C."/>
            <person name="Hayashi A."/>
            <person name="Hijishita S."/>
            <person name="Honda M."/>
            <person name="Hosokawa S."/>
            <person name="Ichikawa Y."/>
            <person name="Idonuma A."/>
            <person name="Iijima M."/>
            <person name="Ikeda M."/>
            <person name="Ikeno M."/>
            <person name="Ito K."/>
            <person name="Ito S."/>
            <person name="Ito T."/>
            <person name="Ito Y."/>
            <person name="Ito Y."/>
            <person name="Iwabuchi A."/>
            <person name="Kamiya K."/>
            <person name="Karasawa W."/>
            <person name="Kurita K."/>
            <person name="Katagiri S."/>
            <person name="Kikuta A."/>
            <person name="Kobayashi H."/>
            <person name="Kobayashi N."/>
            <person name="Machita K."/>
            <person name="Maehara T."/>
            <person name="Masukawa M."/>
            <person name="Mizubayashi T."/>
            <person name="Mukai Y."/>
            <person name="Nagasaki H."/>
            <person name="Nagata Y."/>
            <person name="Naito S."/>
            <person name="Nakashima M."/>
            <person name="Nakama Y."/>
            <person name="Nakamichi Y."/>
            <person name="Nakamura M."/>
            <person name="Meguro A."/>
            <person name="Negishi M."/>
            <person name="Ohta I."/>
            <person name="Ohta T."/>
            <person name="Okamoto M."/>
            <person name="Ono N."/>
            <person name="Saji S."/>
            <person name="Sakaguchi M."/>
            <person name="Sakai K."/>
            <person name="Shibata M."/>
            <person name="Shimokawa T."/>
            <person name="Song J."/>
            <person name="Takazaki Y."/>
            <person name="Terasawa K."/>
            <person name="Tsugane M."/>
            <person name="Tsuji K."/>
            <person name="Ueda S."/>
            <person name="Waki K."/>
            <person name="Yamagata H."/>
            <person name="Yamamoto M."/>
            <person name="Yamamoto S."/>
            <person name="Yamane H."/>
            <person name="Yoshiki S."/>
            <person name="Yoshihara R."/>
            <person name="Yukawa K."/>
            <person name="Zhong H."/>
            <person name="Yano M."/>
            <person name="Yuan Q."/>
            <person name="Ouyang S."/>
            <person name="Liu J."/>
            <person name="Jones K.M."/>
            <person name="Gansberger K."/>
            <person name="Moffat K."/>
            <person name="Hill J."/>
            <person name="Bera J."/>
            <person name="Fadrosh D."/>
            <person name="Jin S."/>
            <person name="Johri S."/>
            <person name="Kim M."/>
            <person name="Overton L."/>
            <person name="Reardon M."/>
            <person name="Tsitrin T."/>
            <person name="Vuong H."/>
            <person name="Weaver B."/>
            <person name="Ciecko A."/>
            <person name="Tallon L."/>
            <person name="Jackson J."/>
            <person name="Pai G."/>
            <person name="Aken S.V."/>
            <person name="Utterback T."/>
            <person name="Reidmuller S."/>
            <person name="Feldblyum T."/>
            <person name="Hsiao J."/>
            <person name="Zismann V."/>
            <person name="Iobst S."/>
            <person name="de Vazeille A.R."/>
            <person name="Buell C.R."/>
            <person name="Ying K."/>
            <person name="Li Y."/>
            <person name="Lu T."/>
            <person name="Huang Y."/>
            <person name="Zhao Q."/>
            <person name="Feng Q."/>
            <person name="Zhang L."/>
            <person name="Zhu J."/>
            <person name="Weng Q."/>
            <person name="Mu J."/>
            <person name="Lu Y."/>
            <person name="Fan D."/>
            <person name="Liu Y."/>
            <person name="Guan J."/>
            <person name="Zhang Y."/>
            <person name="Yu S."/>
            <person name="Liu X."/>
            <person name="Zhang Y."/>
            <person name="Hong G."/>
            <person name="Han B."/>
            <person name="Choisne N."/>
            <person name="Demange N."/>
            <person name="Orjeda G."/>
            <person name="Samain S."/>
            <person name="Cattolico L."/>
            <person name="Pelletier E."/>
            <person name="Couloux A."/>
            <person name="Segurens B."/>
            <person name="Wincker P."/>
            <person name="D'Hont A."/>
            <person name="Scarpelli C."/>
            <person name="Weissenbach J."/>
            <person name="Salanoubat M."/>
            <person name="Quetier F."/>
            <person name="Yu Y."/>
            <person name="Kim H.R."/>
            <person name="Rambo T."/>
            <person name="Currie J."/>
            <person name="Collura K."/>
            <person name="Luo M."/>
            <person name="Yang T."/>
            <person name="Ammiraju J.S.S."/>
            <person name="Engler F."/>
            <person name="Soderlund C."/>
            <person name="Wing R.A."/>
            <person name="Palmer L.E."/>
            <person name="de la Bastide M."/>
            <person name="Spiegel L."/>
            <person name="Nascimento L."/>
            <person name="Zutavern T."/>
            <person name="O'Shaughnessy A."/>
            <person name="Dike S."/>
            <person name="Dedhia N."/>
            <person name="Preston R."/>
            <person name="Balija V."/>
            <person name="McCombie W.R."/>
            <person name="Chow T."/>
            <person name="Chen H."/>
            <person name="Chung M."/>
            <person name="Chen C."/>
            <person name="Shaw J."/>
            <person name="Wu H."/>
            <person name="Hsiao K."/>
            <person name="Chao Y."/>
            <person name="Chu M."/>
            <person name="Cheng C."/>
            <person name="Hour A."/>
            <person name="Lee P."/>
            <person name="Lin S."/>
            <person name="Lin Y."/>
            <person name="Liou J."/>
            <person name="Liu S."/>
            <person name="Hsing Y."/>
            <person name="Raghuvanshi S."/>
            <person name="Mohanty A."/>
            <person name="Bharti A.K."/>
            <person name="Gaur A."/>
            <person name="Gupta V."/>
            <person name="Kumar D."/>
            <person name="Ravi V."/>
            <person name="Vij S."/>
            <person name="Kapur A."/>
            <person name="Khurana P."/>
            <person name="Khurana P."/>
            <person name="Khurana J.P."/>
            <person name="Tyagi A.K."/>
            <person name="Gaikwad K."/>
            <person name="Singh A."/>
            <person name="Dalal V."/>
            <person name="Srivastava S."/>
            <person name="Dixit A."/>
            <person name="Pal A.K."/>
            <person name="Ghazi I.A."/>
            <person name="Yadav M."/>
            <person name="Pandit A."/>
            <person name="Bhargava A."/>
            <person name="Sureshbabu K."/>
            <person name="Batra K."/>
            <person name="Sharma T.R."/>
            <person name="Mohapatra T."/>
            <person name="Singh N.K."/>
            <person name="Messing J."/>
            <person name="Nelson A.B."/>
            <person name="Fuks G."/>
            <person name="Kavchok S."/>
            <person name="Keizer G."/>
            <person name="Linton E."/>
            <person name="Llaca V."/>
            <person name="Song R."/>
            <person name="Tanyolac B."/>
            <person name="Young S."/>
            <person name="Ho-Il K."/>
            <person name="Hahn J.H."/>
            <person name="Sangsakoo G."/>
            <person name="Vanavichit A."/>
            <person name="de Mattos Luiz.A.T."/>
            <person name="Zimmer P.D."/>
            <person name="Malone G."/>
            <person name="Dellagostin O."/>
            <person name="de Oliveira A.C."/>
            <person name="Bevan M."/>
            <person name="Bancroft I."/>
            <person name="Minx P."/>
            <person name="Cordum H."/>
            <person name="Wilson R."/>
            <person name="Cheng Z."/>
            <person name="Jin W."/>
            <person name="Jiang J."/>
            <person name="Leong S.A."/>
            <person name="Iwama H."/>
            <person name="Gojobori T."/>
            <person name="Itoh T."/>
            <person name="Niimura Y."/>
            <person name="Fujii Y."/>
            <person name="Habara T."/>
            <person name="Sakai H."/>
            <person name="Sato Y."/>
            <person name="Wilson G."/>
            <person name="Kumar K."/>
            <person name="McCouch S."/>
            <person name="Juretic N."/>
            <person name="Hoen D."/>
            <person name="Wright S."/>
            <person name="Bruskiewich R."/>
            <person name="Bureau T."/>
            <person name="Miyao A."/>
            <person name="Hirochika H."/>
            <person name="Nishikawa T."/>
            <person name="Kadowaki K."/>
            <person name="Sugiura M."/>
            <person name="Burr B."/>
            <person name="Sasaki T."/>
        </authorList>
    </citation>
    <scope>NUCLEOTIDE SEQUENCE [LARGE SCALE GENOMIC DNA]</scope>
    <source>
        <strain evidence="2">cv. Nipponbare</strain>
    </source>
</reference>
<dbReference type="Gramene" id="Os10t0565700-01">
    <property type="protein sequence ID" value="Os10t0565700-01"/>
    <property type="gene ID" value="Os10g0565700"/>
</dbReference>
<dbReference type="InterPro" id="IPR027417">
    <property type="entry name" value="P-loop_NTPase"/>
</dbReference>
<reference evidence="1 2" key="2">
    <citation type="journal article" date="2013" name="Plant Cell Physiol.">
        <title>Rice Annotation Project Database (RAP-DB): an integrative and interactive database for rice genomics.</title>
        <authorList>
            <person name="Sakai H."/>
            <person name="Lee S.S."/>
            <person name="Tanaka T."/>
            <person name="Numa H."/>
            <person name="Kim J."/>
            <person name="Kawahara Y."/>
            <person name="Wakimoto H."/>
            <person name="Yang C.C."/>
            <person name="Iwamoto M."/>
            <person name="Abe T."/>
            <person name="Yamada Y."/>
            <person name="Muto A."/>
            <person name="Inokuchi H."/>
            <person name="Ikemura T."/>
            <person name="Matsumoto T."/>
            <person name="Sasaki T."/>
            <person name="Itoh T."/>
        </authorList>
    </citation>
    <scope>NUCLEOTIDE SEQUENCE [LARGE SCALE GENOMIC DNA]</scope>
    <source>
        <strain evidence="2">cv. Nipponbare</strain>
    </source>
</reference>
<dbReference type="InterPro" id="IPR050496">
    <property type="entry name" value="SNF2_RAD54_helicase_repair"/>
</dbReference>
<keyword evidence="2" id="KW-1185">Reference proteome</keyword>
<name>A0A0P0XXB0_ORYSJ</name>
<dbReference type="Gene3D" id="3.40.50.10810">
    <property type="entry name" value="Tandem AAA-ATPase domain"/>
    <property type="match status" value="1"/>
</dbReference>
<gene>
    <name evidence="1" type="ordered locus">Os10g0565700</name>
    <name evidence="1" type="ORF">OSNPB_100565700</name>
</gene>
<evidence type="ECO:0000313" key="2">
    <source>
        <dbReference type="Proteomes" id="UP000059680"/>
    </source>
</evidence>
<proteinExistence type="predicted"/>
<dbReference type="PANTHER" id="PTHR45629:SF7">
    <property type="entry name" value="DNA EXCISION REPAIR PROTEIN ERCC-6-RELATED"/>
    <property type="match status" value="1"/>
</dbReference>
<sequence>MGMGKTRQVAAFLRGLLQADVIHNAMIICPVTVIETWRKELNIVGVLVIKVFRYDRRTDCIALKSIATVSLHSTLMFLHYSFYPLNLLVIFSFDWIEFNLSCYHLCHLFDGQCLSIEFNLLKTITLKL</sequence>
<dbReference type="Proteomes" id="UP000059680">
    <property type="component" value="Chromosome 10"/>
</dbReference>
<dbReference type="PANTHER" id="PTHR45629">
    <property type="entry name" value="SNF2/RAD54 FAMILY MEMBER"/>
    <property type="match status" value="1"/>
</dbReference>
<protein>
    <submittedName>
        <fullName evidence="1">Os10g0565700 protein</fullName>
    </submittedName>
</protein>
<dbReference type="EMBL" id="AP014966">
    <property type="protein sequence ID" value="BAT12109.1"/>
    <property type="molecule type" value="Genomic_DNA"/>
</dbReference>
<reference evidence="1 2" key="3">
    <citation type="journal article" date="2013" name="Rice">
        <title>Improvement of the Oryza sativa Nipponbare reference genome using next generation sequence and optical map data.</title>
        <authorList>
            <person name="Kawahara Y."/>
            <person name="de la Bastide M."/>
            <person name="Hamilton J.P."/>
            <person name="Kanamori H."/>
            <person name="McCombie W.R."/>
            <person name="Ouyang S."/>
            <person name="Schwartz D.C."/>
            <person name="Tanaka T."/>
            <person name="Wu J."/>
            <person name="Zhou S."/>
            <person name="Childs K.L."/>
            <person name="Davidson R.M."/>
            <person name="Lin H."/>
            <person name="Quesada-Ocampo L."/>
            <person name="Vaillancourt B."/>
            <person name="Sakai H."/>
            <person name="Lee S.S."/>
            <person name="Kim J."/>
            <person name="Numa H."/>
            <person name="Itoh T."/>
            <person name="Buell C.R."/>
            <person name="Matsumoto T."/>
        </authorList>
    </citation>
    <scope>NUCLEOTIDE SEQUENCE [LARGE SCALE GENOMIC DNA]</scope>
    <source>
        <strain evidence="2">cv. Nipponbare</strain>
    </source>
</reference>
<dbReference type="SMR" id="A0A0P0XXB0"/>